<proteinExistence type="predicted"/>
<dbReference type="EMBL" id="BMYM01000001">
    <property type="protein sequence ID" value="GHD25515.1"/>
    <property type="molecule type" value="Genomic_DNA"/>
</dbReference>
<reference evidence="1" key="1">
    <citation type="journal article" date="2014" name="Int. J. Syst. Evol. Microbiol.">
        <title>Complete genome sequence of Corynebacterium casei LMG S-19264T (=DSM 44701T), isolated from a smear-ripened cheese.</title>
        <authorList>
            <consortium name="US DOE Joint Genome Institute (JGI-PGF)"/>
            <person name="Walter F."/>
            <person name="Albersmeier A."/>
            <person name="Kalinowski J."/>
            <person name="Ruckert C."/>
        </authorList>
    </citation>
    <scope>NUCLEOTIDE SEQUENCE</scope>
    <source>
        <strain evidence="1">KCTC 23430</strain>
    </source>
</reference>
<organism evidence="1 2">
    <name type="scientific">Parahalioglobus pacificus</name>
    <dbReference type="NCBI Taxonomy" id="930806"/>
    <lineage>
        <taxon>Bacteria</taxon>
        <taxon>Pseudomonadati</taxon>
        <taxon>Pseudomonadota</taxon>
        <taxon>Gammaproteobacteria</taxon>
        <taxon>Cellvibrionales</taxon>
        <taxon>Halieaceae</taxon>
        <taxon>Parahalioglobus</taxon>
    </lineage>
</organism>
<protein>
    <submittedName>
        <fullName evidence="1">Uncharacterized protein</fullName>
    </submittedName>
</protein>
<evidence type="ECO:0000313" key="2">
    <source>
        <dbReference type="Proteomes" id="UP000644693"/>
    </source>
</evidence>
<reference evidence="1" key="2">
    <citation type="submission" date="2020-09" db="EMBL/GenBank/DDBJ databases">
        <authorList>
            <person name="Sun Q."/>
            <person name="Kim S."/>
        </authorList>
    </citation>
    <scope>NUCLEOTIDE SEQUENCE</scope>
    <source>
        <strain evidence="1">KCTC 23430</strain>
    </source>
</reference>
<sequence>MHAYENIRHDLHALVPIKKIECSFTKGRLGVAGYKDGMPGGLGMAFPLKLAVVRIEHVEATFSRRRGLACFLAEIVNALPGIPI</sequence>
<dbReference type="Proteomes" id="UP000644693">
    <property type="component" value="Unassembled WGS sequence"/>
</dbReference>
<comment type="caution">
    <text evidence="1">The sequence shown here is derived from an EMBL/GenBank/DDBJ whole genome shotgun (WGS) entry which is preliminary data.</text>
</comment>
<dbReference type="AlphaFoldDB" id="A0A918XCL9"/>
<gene>
    <name evidence="1" type="ORF">GCM10007053_01400</name>
</gene>
<accession>A0A918XCL9</accession>
<keyword evidence="2" id="KW-1185">Reference proteome</keyword>
<evidence type="ECO:0000313" key="1">
    <source>
        <dbReference type="EMBL" id="GHD25515.1"/>
    </source>
</evidence>
<name>A0A918XCL9_9GAMM</name>